<evidence type="ECO:0000313" key="6">
    <source>
        <dbReference type="EMBL" id="PWW34332.1"/>
    </source>
</evidence>
<evidence type="ECO:0000256" key="1">
    <source>
        <dbReference type="ARBA" id="ARBA00009437"/>
    </source>
</evidence>
<comment type="similarity">
    <text evidence="1">Belongs to the LysR transcriptional regulatory family.</text>
</comment>
<dbReference type="InterPro" id="IPR036390">
    <property type="entry name" value="WH_DNA-bd_sf"/>
</dbReference>
<keyword evidence="3" id="KW-0238">DNA-binding</keyword>
<dbReference type="Gene3D" id="1.10.10.10">
    <property type="entry name" value="Winged helix-like DNA-binding domain superfamily/Winged helix DNA-binding domain"/>
    <property type="match status" value="1"/>
</dbReference>
<dbReference type="GO" id="GO:0000976">
    <property type="term" value="F:transcription cis-regulatory region binding"/>
    <property type="evidence" value="ECO:0007669"/>
    <property type="project" value="TreeGrafter"/>
</dbReference>
<gene>
    <name evidence="6" type="ORF">DET56_11544</name>
</gene>
<dbReference type="EMBL" id="QGTZ01000015">
    <property type="protein sequence ID" value="PWW34332.1"/>
    <property type="molecule type" value="Genomic_DNA"/>
</dbReference>
<comment type="caution">
    <text evidence="6">The sequence shown here is derived from an EMBL/GenBank/DDBJ whole genome shotgun (WGS) entry which is preliminary data.</text>
</comment>
<dbReference type="SUPFAM" id="SSF53850">
    <property type="entry name" value="Periplasmic binding protein-like II"/>
    <property type="match status" value="1"/>
</dbReference>
<dbReference type="GO" id="GO:0003700">
    <property type="term" value="F:DNA-binding transcription factor activity"/>
    <property type="evidence" value="ECO:0007669"/>
    <property type="project" value="InterPro"/>
</dbReference>
<dbReference type="PRINTS" id="PR00039">
    <property type="entry name" value="HTHLYSR"/>
</dbReference>
<dbReference type="AlphaFoldDB" id="A0A855XPA0"/>
<accession>A0A855XPA0</accession>
<dbReference type="FunFam" id="1.10.10.10:FF:000001">
    <property type="entry name" value="LysR family transcriptional regulator"/>
    <property type="match status" value="1"/>
</dbReference>
<sequence>MDIRSLEVFKAVAIEQSITKAAEKLNYVQSNVTARIQRLEQELGVPLLYRYHKKVSLTPAGRELLPHANKLLYDFEEAIEAVKLSSAPRGTLRIGAMESTASTRLPLIFSQYHKKFPQVELSLYMAPTVDQVSTILEYKVDGAFVDGPILHPEIVEYPVFEESLVLITSFSPEPFQLESILHEPLLSSFAHCIYLGRWQRWLEDNGYASMKVMEYGTLEGVLKCVENGLGVTVLPVSMVESRIHQGRISCHPLPESYGKVPTVFIRRRDSYMTSALSQFMELVGITNL</sequence>
<evidence type="ECO:0000256" key="3">
    <source>
        <dbReference type="ARBA" id="ARBA00023125"/>
    </source>
</evidence>
<dbReference type="InterPro" id="IPR000847">
    <property type="entry name" value="LysR_HTH_N"/>
</dbReference>
<dbReference type="PROSITE" id="PS50931">
    <property type="entry name" value="HTH_LYSR"/>
    <property type="match status" value="1"/>
</dbReference>
<keyword evidence="4" id="KW-0804">Transcription</keyword>
<organism evidence="6 7">
    <name type="scientific">Paenibacillus pabuli</name>
    <dbReference type="NCBI Taxonomy" id="1472"/>
    <lineage>
        <taxon>Bacteria</taxon>
        <taxon>Bacillati</taxon>
        <taxon>Bacillota</taxon>
        <taxon>Bacilli</taxon>
        <taxon>Bacillales</taxon>
        <taxon>Paenibacillaceae</taxon>
        <taxon>Paenibacillus</taxon>
    </lineage>
</organism>
<dbReference type="RefSeq" id="WP_110001830.1">
    <property type="nucleotide sequence ID" value="NZ_QGTZ01000015.1"/>
</dbReference>
<feature type="domain" description="HTH lysR-type" evidence="5">
    <location>
        <begin position="1"/>
        <end position="58"/>
    </location>
</feature>
<keyword evidence="2" id="KW-0805">Transcription regulation</keyword>
<dbReference type="Proteomes" id="UP000247078">
    <property type="component" value="Unassembled WGS sequence"/>
</dbReference>
<reference evidence="6 7" key="1">
    <citation type="submission" date="2018-05" db="EMBL/GenBank/DDBJ databases">
        <title>Freshwater and sediment microbial communities from various areas in North America, analyzing microbe dynamics in response to fracking.</title>
        <authorList>
            <person name="Lamendella R."/>
        </authorList>
    </citation>
    <scope>NUCLEOTIDE SEQUENCE [LARGE SCALE GENOMIC DNA]</scope>
    <source>
        <strain evidence="6 7">DB-3</strain>
    </source>
</reference>
<dbReference type="PANTHER" id="PTHR30126:SF40">
    <property type="entry name" value="HTH-TYPE TRANSCRIPTIONAL REGULATOR GLTR"/>
    <property type="match status" value="1"/>
</dbReference>
<evidence type="ECO:0000259" key="5">
    <source>
        <dbReference type="PROSITE" id="PS50931"/>
    </source>
</evidence>
<dbReference type="Pfam" id="PF00126">
    <property type="entry name" value="HTH_1"/>
    <property type="match status" value="1"/>
</dbReference>
<name>A0A855XPA0_9BACL</name>
<protein>
    <submittedName>
        <fullName evidence="6">LysR family transcriptional regulator</fullName>
    </submittedName>
</protein>
<dbReference type="InterPro" id="IPR005119">
    <property type="entry name" value="LysR_subst-bd"/>
</dbReference>
<dbReference type="SUPFAM" id="SSF46785">
    <property type="entry name" value="Winged helix' DNA-binding domain"/>
    <property type="match status" value="1"/>
</dbReference>
<proteinExistence type="inferred from homology"/>
<evidence type="ECO:0000256" key="2">
    <source>
        <dbReference type="ARBA" id="ARBA00023015"/>
    </source>
</evidence>
<evidence type="ECO:0000313" key="7">
    <source>
        <dbReference type="Proteomes" id="UP000247078"/>
    </source>
</evidence>
<dbReference type="InterPro" id="IPR036388">
    <property type="entry name" value="WH-like_DNA-bd_sf"/>
</dbReference>
<dbReference type="PANTHER" id="PTHR30126">
    <property type="entry name" value="HTH-TYPE TRANSCRIPTIONAL REGULATOR"/>
    <property type="match status" value="1"/>
</dbReference>
<dbReference type="Gene3D" id="3.40.190.290">
    <property type="match status" value="1"/>
</dbReference>
<dbReference type="CDD" id="cd08442">
    <property type="entry name" value="PBP2_YofA_SoxR_like"/>
    <property type="match status" value="1"/>
</dbReference>
<evidence type="ECO:0000256" key="4">
    <source>
        <dbReference type="ARBA" id="ARBA00023163"/>
    </source>
</evidence>
<dbReference type="Pfam" id="PF03466">
    <property type="entry name" value="LysR_substrate"/>
    <property type="match status" value="1"/>
</dbReference>